<evidence type="ECO:0000256" key="6">
    <source>
        <dbReference type="ARBA" id="ARBA00023136"/>
    </source>
</evidence>
<dbReference type="PANTHER" id="PTHR30329:SF21">
    <property type="entry name" value="LIPOPROTEIN YIAD-RELATED"/>
    <property type="match status" value="1"/>
</dbReference>
<evidence type="ECO:0000256" key="9">
    <source>
        <dbReference type="SAM" id="Phobius"/>
    </source>
</evidence>
<dbReference type="GO" id="GO:0005886">
    <property type="term" value="C:plasma membrane"/>
    <property type="evidence" value="ECO:0007669"/>
    <property type="project" value="UniProtKB-SubCell"/>
</dbReference>
<dbReference type="NCBIfam" id="NF006548">
    <property type="entry name" value="PRK09041.1"/>
    <property type="match status" value="1"/>
</dbReference>
<keyword evidence="5 9" id="KW-1133">Transmembrane helix</keyword>
<evidence type="ECO:0000256" key="1">
    <source>
        <dbReference type="ARBA" id="ARBA00004162"/>
    </source>
</evidence>
<dbReference type="Pfam" id="PF00691">
    <property type="entry name" value="OmpA"/>
    <property type="match status" value="1"/>
</dbReference>
<protein>
    <submittedName>
        <fullName evidence="11">Chemotaxis protein MotB</fullName>
    </submittedName>
</protein>
<dbReference type="Pfam" id="PF13677">
    <property type="entry name" value="MotB_plug"/>
    <property type="match status" value="1"/>
</dbReference>
<name>A0A078KZ74_9GAMM</name>
<dbReference type="OrthoDB" id="9809186at2"/>
<evidence type="ECO:0000256" key="7">
    <source>
        <dbReference type="PROSITE-ProRule" id="PRU00473"/>
    </source>
</evidence>
<dbReference type="Gene3D" id="3.30.1330.60">
    <property type="entry name" value="OmpA-like domain"/>
    <property type="match status" value="1"/>
</dbReference>
<evidence type="ECO:0000256" key="8">
    <source>
        <dbReference type="SAM" id="MobiDB-lite"/>
    </source>
</evidence>
<sequence>MSTNTDADGKKDLIVIKKTIKGGHGHHGGSWKIAYADFVTAMMAFFLLMWLVASLNKAQKDGLSEYFKQPFRIAMIGGDSMGSRAQTINGGGDNLDKHDGQVSAEQTADGEKPKVADENKQAEMKQLEQLKSNIMLTVNNDPTLADLKNRLLMDVVSEGLRIQLIDNKNQPMFPMGSDEMDPAVQPILDKIAKLLATVPNKVSIQGHTDGNPYNSPDDLTKSNWELSTQRANAARRALIQAGMPEDKVMQVTGFASTVLLDKTNPLNPNNRRISIIVMKKASEDKLMKND</sequence>
<dbReference type="STRING" id="1034943.BN59_01297"/>
<feature type="compositionally biased region" description="Basic and acidic residues" evidence="8">
    <location>
        <begin position="109"/>
        <end position="118"/>
    </location>
</feature>
<dbReference type="AlphaFoldDB" id="A0A078KZ74"/>
<evidence type="ECO:0000259" key="10">
    <source>
        <dbReference type="PROSITE" id="PS51123"/>
    </source>
</evidence>
<evidence type="ECO:0000313" key="11">
    <source>
        <dbReference type="EMBL" id="CDZ77018.1"/>
    </source>
</evidence>
<dbReference type="PROSITE" id="PS51123">
    <property type="entry name" value="OMPA_2"/>
    <property type="match status" value="1"/>
</dbReference>
<proteinExistence type="inferred from homology"/>
<gene>
    <name evidence="11" type="primary">motB_1</name>
    <name evidence="11" type="ORF">BN59_01297</name>
</gene>
<keyword evidence="6 7" id="KW-0472">Membrane</keyword>
<organism evidence="11 12">
    <name type="scientific">Legionella massiliensis</name>
    <dbReference type="NCBI Taxonomy" id="1034943"/>
    <lineage>
        <taxon>Bacteria</taxon>
        <taxon>Pseudomonadati</taxon>
        <taxon>Pseudomonadota</taxon>
        <taxon>Gammaproteobacteria</taxon>
        <taxon>Legionellales</taxon>
        <taxon>Legionellaceae</taxon>
        <taxon>Legionella</taxon>
    </lineage>
</organism>
<dbReference type="eggNOG" id="COG1360">
    <property type="taxonomic scope" value="Bacteria"/>
</dbReference>
<evidence type="ECO:0000256" key="5">
    <source>
        <dbReference type="ARBA" id="ARBA00022989"/>
    </source>
</evidence>
<dbReference type="InterPro" id="IPR025713">
    <property type="entry name" value="MotB-like_N_dom"/>
</dbReference>
<dbReference type="Proteomes" id="UP000044071">
    <property type="component" value="Unassembled WGS sequence"/>
</dbReference>
<feature type="domain" description="OmpA-like" evidence="10">
    <location>
        <begin position="160"/>
        <end position="281"/>
    </location>
</feature>
<keyword evidence="3" id="KW-1003">Cell membrane</keyword>
<reference evidence="11 12" key="1">
    <citation type="submission" date="2014-06" db="EMBL/GenBank/DDBJ databases">
        <authorList>
            <person name="Urmite Genomes Urmite Genomes"/>
        </authorList>
    </citation>
    <scope>NUCLEOTIDE SEQUENCE [LARGE SCALE GENOMIC DNA]</scope>
</reference>
<evidence type="ECO:0000256" key="2">
    <source>
        <dbReference type="ARBA" id="ARBA00008914"/>
    </source>
</evidence>
<evidence type="ECO:0000313" key="12">
    <source>
        <dbReference type="Proteomes" id="UP000044071"/>
    </source>
</evidence>
<keyword evidence="12" id="KW-1185">Reference proteome</keyword>
<dbReference type="InterPro" id="IPR036737">
    <property type="entry name" value="OmpA-like_sf"/>
</dbReference>
<dbReference type="InterPro" id="IPR050330">
    <property type="entry name" value="Bact_OuterMem_StrucFunc"/>
</dbReference>
<accession>A0A078KZ74</accession>
<dbReference type="CDD" id="cd07185">
    <property type="entry name" value="OmpA_C-like"/>
    <property type="match status" value="1"/>
</dbReference>
<dbReference type="EMBL" id="CCSB01000001">
    <property type="protein sequence ID" value="CDZ77018.1"/>
    <property type="molecule type" value="Genomic_DNA"/>
</dbReference>
<dbReference type="InterPro" id="IPR006665">
    <property type="entry name" value="OmpA-like"/>
</dbReference>
<dbReference type="PANTHER" id="PTHR30329">
    <property type="entry name" value="STATOR ELEMENT OF FLAGELLAR MOTOR COMPLEX"/>
    <property type="match status" value="1"/>
</dbReference>
<feature type="region of interest" description="Disordered" evidence="8">
    <location>
        <begin position="85"/>
        <end position="118"/>
    </location>
</feature>
<feature type="transmembrane region" description="Helical" evidence="9">
    <location>
        <begin position="33"/>
        <end position="53"/>
    </location>
</feature>
<evidence type="ECO:0000256" key="3">
    <source>
        <dbReference type="ARBA" id="ARBA00022475"/>
    </source>
</evidence>
<dbReference type="SUPFAM" id="SSF103088">
    <property type="entry name" value="OmpA-like"/>
    <property type="match status" value="1"/>
</dbReference>
<evidence type="ECO:0000256" key="4">
    <source>
        <dbReference type="ARBA" id="ARBA00022692"/>
    </source>
</evidence>
<dbReference type="RefSeq" id="WP_043873437.1">
    <property type="nucleotide sequence ID" value="NZ_CCVW01000001.1"/>
</dbReference>
<comment type="subcellular location">
    <subcellularLocation>
        <location evidence="1">Cell membrane</location>
        <topology evidence="1">Single-pass membrane protein</topology>
    </subcellularLocation>
</comment>
<comment type="similarity">
    <text evidence="2">Belongs to the MotB family.</text>
</comment>
<keyword evidence="4 9" id="KW-0812">Transmembrane</keyword>